<gene>
    <name evidence="6" type="ORF">DGYR_LOCUS3442</name>
</gene>
<dbReference type="InterPro" id="IPR017907">
    <property type="entry name" value="Znf_RING_CS"/>
</dbReference>
<dbReference type="InterPro" id="IPR013083">
    <property type="entry name" value="Znf_RING/FYVE/PHD"/>
</dbReference>
<evidence type="ECO:0000256" key="1">
    <source>
        <dbReference type="ARBA" id="ARBA00022723"/>
    </source>
</evidence>
<dbReference type="OrthoDB" id="6039854at2759"/>
<evidence type="ECO:0000313" key="6">
    <source>
        <dbReference type="EMBL" id="CAD5114615.1"/>
    </source>
</evidence>
<evidence type="ECO:0000256" key="2">
    <source>
        <dbReference type="ARBA" id="ARBA00022771"/>
    </source>
</evidence>
<dbReference type="Proteomes" id="UP000549394">
    <property type="component" value="Unassembled WGS sequence"/>
</dbReference>
<protein>
    <recommendedName>
        <fullName evidence="5">RING-type domain-containing protein</fullName>
    </recommendedName>
</protein>
<organism evidence="6 7">
    <name type="scientific">Dimorphilus gyrociliatus</name>
    <dbReference type="NCBI Taxonomy" id="2664684"/>
    <lineage>
        <taxon>Eukaryota</taxon>
        <taxon>Metazoa</taxon>
        <taxon>Spiralia</taxon>
        <taxon>Lophotrochozoa</taxon>
        <taxon>Annelida</taxon>
        <taxon>Polychaeta</taxon>
        <taxon>Polychaeta incertae sedis</taxon>
        <taxon>Dinophilidae</taxon>
        <taxon>Dimorphilus</taxon>
    </lineage>
</organism>
<evidence type="ECO:0000259" key="5">
    <source>
        <dbReference type="PROSITE" id="PS50089"/>
    </source>
</evidence>
<dbReference type="PANTHER" id="PTHR25462">
    <property type="entry name" value="BONUS, ISOFORM C-RELATED"/>
    <property type="match status" value="1"/>
</dbReference>
<feature type="domain" description="RING-type" evidence="5">
    <location>
        <begin position="15"/>
        <end position="54"/>
    </location>
</feature>
<dbReference type="PROSITE" id="PS50089">
    <property type="entry name" value="ZF_RING_2"/>
    <property type="match status" value="1"/>
</dbReference>
<dbReference type="CDD" id="cd16449">
    <property type="entry name" value="RING-HC"/>
    <property type="match status" value="1"/>
</dbReference>
<dbReference type="Pfam" id="PF13920">
    <property type="entry name" value="zf-C3HC4_3"/>
    <property type="match status" value="1"/>
</dbReference>
<evidence type="ECO:0000313" key="7">
    <source>
        <dbReference type="Proteomes" id="UP000549394"/>
    </source>
</evidence>
<keyword evidence="1" id="KW-0479">Metal-binding</keyword>
<evidence type="ECO:0000256" key="3">
    <source>
        <dbReference type="ARBA" id="ARBA00022833"/>
    </source>
</evidence>
<dbReference type="PROSITE" id="PS00518">
    <property type="entry name" value="ZF_RING_1"/>
    <property type="match status" value="1"/>
</dbReference>
<keyword evidence="3" id="KW-0862">Zinc</keyword>
<reference evidence="6 7" key="1">
    <citation type="submission" date="2020-08" db="EMBL/GenBank/DDBJ databases">
        <authorList>
            <person name="Hejnol A."/>
        </authorList>
    </citation>
    <scope>NUCLEOTIDE SEQUENCE [LARGE SCALE GENOMIC DNA]</scope>
</reference>
<name>A0A7I8VE14_9ANNE</name>
<dbReference type="Gene3D" id="3.30.40.10">
    <property type="entry name" value="Zinc/RING finger domain, C3HC4 (zinc finger)"/>
    <property type="match status" value="1"/>
</dbReference>
<dbReference type="AlphaFoldDB" id="A0A7I8VE14"/>
<dbReference type="EMBL" id="CAJFCJ010000005">
    <property type="protein sequence ID" value="CAD5114615.1"/>
    <property type="molecule type" value="Genomic_DNA"/>
</dbReference>
<proteinExistence type="predicted"/>
<sequence length="359" mass="41775">MATCSYTAKEDEQACIICFELMITPRILSCKHIFCLDCLRRLRGIVSVKCPLCRQEAIIPGGNVANFPIKFYKIKVKVPLANFLEVKQSCLIPWSFKSYFVTNDGLYSAIEFDSQTIHLAVSFDDPNLWVNLDRKVENFVITESYIYAIDHLTSKILFTKKPFGINAHFRIFNSTKTRYLMATEDEICQCYILSMCKDKDDCLFFYNGTLQWSFPNCKELGCILHNHNPIVKTMEDIYVMIDKSNGTKLRFICCTGYSQIYDLFPYGILISKSTTRKIKKPSYKKSKYFYTEYEKNEISTRNDKHLSQEITMELFSYNYSLLEEKKIDEFHNAMMIGTTTNGLVCIYIFGEGLKIYKLK</sequence>
<dbReference type="SMART" id="SM00184">
    <property type="entry name" value="RING"/>
    <property type="match status" value="1"/>
</dbReference>
<keyword evidence="7" id="KW-1185">Reference proteome</keyword>
<comment type="caution">
    <text evidence="6">The sequence shown here is derived from an EMBL/GenBank/DDBJ whole genome shotgun (WGS) entry which is preliminary data.</text>
</comment>
<dbReference type="SUPFAM" id="SSF57850">
    <property type="entry name" value="RING/U-box"/>
    <property type="match status" value="1"/>
</dbReference>
<evidence type="ECO:0000256" key="4">
    <source>
        <dbReference type="PROSITE-ProRule" id="PRU00175"/>
    </source>
</evidence>
<keyword evidence="2 4" id="KW-0863">Zinc-finger</keyword>
<dbReference type="PANTHER" id="PTHR25462:SF296">
    <property type="entry name" value="MEIOTIC P26, ISOFORM F"/>
    <property type="match status" value="1"/>
</dbReference>
<dbReference type="GO" id="GO:0008270">
    <property type="term" value="F:zinc ion binding"/>
    <property type="evidence" value="ECO:0007669"/>
    <property type="project" value="UniProtKB-KW"/>
</dbReference>
<accession>A0A7I8VE14</accession>
<dbReference type="InterPro" id="IPR001841">
    <property type="entry name" value="Znf_RING"/>
</dbReference>
<dbReference type="InterPro" id="IPR047153">
    <property type="entry name" value="TRIM45/56/19-like"/>
</dbReference>